<proteinExistence type="predicted"/>
<gene>
    <name evidence="2" type="ORF">DD237_006682</name>
    <name evidence="1" type="ORF">DD238_006263</name>
</gene>
<evidence type="ECO:0000313" key="4">
    <source>
        <dbReference type="Proteomes" id="UP000286097"/>
    </source>
</evidence>
<evidence type="ECO:0000313" key="2">
    <source>
        <dbReference type="EMBL" id="RQM11352.1"/>
    </source>
</evidence>
<dbReference type="Proteomes" id="UP000282087">
    <property type="component" value="Unassembled WGS sequence"/>
</dbReference>
<dbReference type="AlphaFoldDB" id="A0A3M6VRD7"/>
<sequence length="90" mass="10068">MVDMNLLMKTFLQTWSAENAECLKLLLHGRSENICVLISSRLKRVFLGNVTAALQTEVGGTTNFAYSDGSSLDKMELLHIPEILHTIDCR</sequence>
<evidence type="ECO:0000313" key="1">
    <source>
        <dbReference type="EMBL" id="RMX68872.1"/>
    </source>
</evidence>
<reference evidence="3 4" key="1">
    <citation type="submission" date="2018-06" db="EMBL/GenBank/DDBJ databases">
        <title>Comparative genomics of downy mildews reveals potential adaptations to biotrophy.</title>
        <authorList>
            <person name="Fletcher K."/>
            <person name="Klosterman S.J."/>
            <person name="Derevnina L."/>
            <person name="Martin F."/>
            <person name="Koike S."/>
            <person name="Reyes Chin-Wo S."/>
            <person name="Mou B."/>
            <person name="Michelmore R."/>
        </authorList>
    </citation>
    <scope>NUCLEOTIDE SEQUENCE [LARGE SCALE GENOMIC DNA]</scope>
    <source>
        <strain evidence="2 4">R13</strain>
        <strain evidence="1 3">R14</strain>
    </source>
</reference>
<dbReference type="EMBL" id="QKXF01000442">
    <property type="protein sequence ID" value="RQM11352.1"/>
    <property type="molecule type" value="Genomic_DNA"/>
</dbReference>
<accession>A0A3M6VRD7</accession>
<organism evidence="1 3">
    <name type="scientific">Peronospora effusa</name>
    <dbReference type="NCBI Taxonomy" id="542832"/>
    <lineage>
        <taxon>Eukaryota</taxon>
        <taxon>Sar</taxon>
        <taxon>Stramenopiles</taxon>
        <taxon>Oomycota</taxon>
        <taxon>Peronosporomycetes</taxon>
        <taxon>Peronosporales</taxon>
        <taxon>Peronosporaceae</taxon>
        <taxon>Peronospora</taxon>
    </lineage>
</organism>
<comment type="caution">
    <text evidence="1">The sequence shown here is derived from an EMBL/GenBank/DDBJ whole genome shotgun (WGS) entry which is preliminary data.</text>
</comment>
<dbReference type="Proteomes" id="UP000286097">
    <property type="component" value="Unassembled WGS sequence"/>
</dbReference>
<dbReference type="EMBL" id="QLLG01000049">
    <property type="protein sequence ID" value="RMX68872.1"/>
    <property type="molecule type" value="Genomic_DNA"/>
</dbReference>
<name>A0A3M6VRD7_9STRA</name>
<evidence type="ECO:0000313" key="3">
    <source>
        <dbReference type="Proteomes" id="UP000282087"/>
    </source>
</evidence>
<protein>
    <submittedName>
        <fullName evidence="1">Uncharacterized protein</fullName>
    </submittedName>
</protein>
<keyword evidence="3" id="KW-1185">Reference proteome</keyword>
<dbReference type="VEuPathDB" id="FungiDB:DD237_006682"/>